<dbReference type="STRING" id="279824.SAMN03080617_03997"/>
<dbReference type="EMBL" id="FMXE01000042">
    <property type="protein sequence ID" value="SDA95049.1"/>
    <property type="molecule type" value="Genomic_DNA"/>
</dbReference>
<evidence type="ECO:0000313" key="3">
    <source>
        <dbReference type="Proteomes" id="UP000198756"/>
    </source>
</evidence>
<organism evidence="2 3">
    <name type="scientific">Algoriphagus alkaliphilus</name>
    <dbReference type="NCBI Taxonomy" id="279824"/>
    <lineage>
        <taxon>Bacteria</taxon>
        <taxon>Pseudomonadati</taxon>
        <taxon>Bacteroidota</taxon>
        <taxon>Cytophagia</taxon>
        <taxon>Cytophagales</taxon>
        <taxon>Cyclobacteriaceae</taxon>
        <taxon>Algoriphagus</taxon>
    </lineage>
</organism>
<evidence type="ECO:0000259" key="1">
    <source>
        <dbReference type="Pfam" id="PF06439"/>
    </source>
</evidence>
<dbReference type="Proteomes" id="UP000198756">
    <property type="component" value="Unassembled WGS sequence"/>
</dbReference>
<dbReference type="Gene3D" id="2.60.120.560">
    <property type="entry name" value="Exo-inulinase, domain 1"/>
    <property type="match status" value="1"/>
</dbReference>
<gene>
    <name evidence="2" type="ORF">SAMN03080617_03997</name>
</gene>
<proteinExistence type="predicted"/>
<evidence type="ECO:0000313" key="2">
    <source>
        <dbReference type="EMBL" id="SDA95049.1"/>
    </source>
</evidence>
<sequence length="585" mass="63334">MGVALIFSVLSVQAQTKLQLSSFENNRGSWSEVAKVWADPLQPNQVLLSEGKGSIILNAPDKKKPGTDIVSREKFGDAEVTLVYMMAPGSNSGLYLQGQYEIQLLDSWSRAEVKAGDNGGIYERWDESKPDGQKGYQGYAPRQNASKAPGVWQTLNVQFKAPRFSPSGDKIENARIVSATLNGVTIHENVELFGPTRGAMSGGEVAEGPIRIQGDHGPIAIKSLEVKPFDRPAPEFKSISYQVFPGSYTELPNESTLKASSSGKIASFDEFVAGLSTSSLSKFDGTISVQKAGNYTFRMAVPSNGLGAIQIGDASEPMQLRQGMILAAKALQPGEVPFVIWVSKPTDWTAQGFYLTANSDAMWQKTYSEPAGMDFWASDPILVDTRETPVLRSFIELPNRQKVSHGISVSSKSGSHFSYDLNTNQLLRVWRGGFLDATPMWNDRGNGVSRPLGAVTDLSLNTPLLHNPDFSPVSKEWQAKGYQVLGDGGLSFSSKSADGMELKDQIQVKADGKGIDRSVSLSGNSAPMMIRVAPGKILTPVSDTLYWIEDSGLFLQVKASGQKPQVGAEGIFLPITSALNYSLLF</sequence>
<name>A0A1G5ZJM9_9BACT</name>
<dbReference type="Pfam" id="PF06439">
    <property type="entry name" value="3keto-disac_hyd"/>
    <property type="match status" value="1"/>
</dbReference>
<accession>A0A1G5ZJM9</accession>
<dbReference type="AlphaFoldDB" id="A0A1G5ZJM9"/>
<dbReference type="GO" id="GO:0016787">
    <property type="term" value="F:hydrolase activity"/>
    <property type="evidence" value="ECO:0007669"/>
    <property type="project" value="InterPro"/>
</dbReference>
<feature type="domain" description="3-keto-alpha-glucoside-1,2-lyase/3-keto-2-hydroxy-glucal hydratase" evidence="1">
    <location>
        <begin position="42"/>
        <end position="227"/>
    </location>
</feature>
<protein>
    <recommendedName>
        <fullName evidence="1">3-keto-alpha-glucoside-1,2-lyase/3-keto-2-hydroxy-glucal hydratase domain-containing protein</fullName>
    </recommendedName>
</protein>
<keyword evidence="3" id="KW-1185">Reference proteome</keyword>
<dbReference type="InterPro" id="IPR010496">
    <property type="entry name" value="AL/BT2_dom"/>
</dbReference>
<reference evidence="3" key="1">
    <citation type="submission" date="2016-10" db="EMBL/GenBank/DDBJ databases">
        <authorList>
            <person name="Varghese N."/>
            <person name="Submissions S."/>
        </authorList>
    </citation>
    <scope>NUCLEOTIDE SEQUENCE [LARGE SCALE GENOMIC DNA]</scope>
    <source>
        <strain evidence="3">DSM 22703</strain>
    </source>
</reference>